<name>A0AAV9X2A9_9PEZI</name>
<dbReference type="EMBL" id="JAVHJO010000011">
    <property type="protein sequence ID" value="KAK6533611.1"/>
    <property type="molecule type" value="Genomic_DNA"/>
</dbReference>
<feature type="transmembrane region" description="Helical" evidence="1">
    <location>
        <begin position="314"/>
        <end position="336"/>
    </location>
</feature>
<dbReference type="Pfam" id="PF01757">
    <property type="entry name" value="Acyl_transf_3"/>
    <property type="match status" value="1"/>
</dbReference>
<evidence type="ECO:0000259" key="2">
    <source>
        <dbReference type="Pfam" id="PF01757"/>
    </source>
</evidence>
<evidence type="ECO:0000313" key="4">
    <source>
        <dbReference type="Proteomes" id="UP001365542"/>
    </source>
</evidence>
<keyword evidence="1" id="KW-0812">Transmembrane</keyword>
<dbReference type="AlphaFoldDB" id="A0AAV9X2A9"/>
<evidence type="ECO:0000313" key="3">
    <source>
        <dbReference type="EMBL" id="KAK6533611.1"/>
    </source>
</evidence>
<dbReference type="GO" id="GO:0016747">
    <property type="term" value="F:acyltransferase activity, transferring groups other than amino-acyl groups"/>
    <property type="evidence" value="ECO:0007669"/>
    <property type="project" value="InterPro"/>
</dbReference>
<protein>
    <recommendedName>
        <fullName evidence="2">Acyltransferase 3 domain-containing protein</fullName>
    </recommendedName>
</protein>
<keyword evidence="4" id="KW-1185">Reference proteome</keyword>
<reference evidence="3 4" key="1">
    <citation type="submission" date="2019-10" db="EMBL/GenBank/DDBJ databases">
        <authorList>
            <person name="Palmer J.M."/>
        </authorList>
    </citation>
    <scope>NUCLEOTIDE SEQUENCE [LARGE SCALE GENOMIC DNA]</scope>
    <source>
        <strain evidence="3 4">TWF694</strain>
    </source>
</reference>
<accession>A0AAV9X2A9</accession>
<organism evidence="3 4">
    <name type="scientific">Orbilia ellipsospora</name>
    <dbReference type="NCBI Taxonomy" id="2528407"/>
    <lineage>
        <taxon>Eukaryota</taxon>
        <taxon>Fungi</taxon>
        <taxon>Dikarya</taxon>
        <taxon>Ascomycota</taxon>
        <taxon>Pezizomycotina</taxon>
        <taxon>Orbiliomycetes</taxon>
        <taxon>Orbiliales</taxon>
        <taxon>Orbiliaceae</taxon>
        <taxon>Orbilia</taxon>
    </lineage>
</organism>
<feature type="domain" description="Acyltransferase 3" evidence="2">
    <location>
        <begin position="2"/>
        <end position="380"/>
    </location>
</feature>
<evidence type="ECO:0000256" key="1">
    <source>
        <dbReference type="SAM" id="Phobius"/>
    </source>
</evidence>
<dbReference type="Proteomes" id="UP001365542">
    <property type="component" value="Unassembled WGS sequence"/>
</dbReference>
<gene>
    <name evidence="3" type="ORF">TWF694_002548</name>
</gene>
<dbReference type="PANTHER" id="PTHR23028">
    <property type="entry name" value="ACETYLTRANSFERASE"/>
    <property type="match status" value="1"/>
</dbReference>
<dbReference type="InterPro" id="IPR050879">
    <property type="entry name" value="Acyltransferase_3"/>
</dbReference>
<keyword evidence="1" id="KW-1133">Transmembrane helix</keyword>
<sequence length="405" mass="46758">MVEVFFVISGFALSYKVANLSRKPVSYADSHAILRNLASSIWKRYLRLVLPCAGTFILVTLFVGAGWFEAVPFEQRGGLRGLVEPRPPKMDSFFGQLEWGLKDFYKFAVPLTLFFDVGYAVYRWETDSHLWTIPQEFHQSLCLFLTIVGLSHIKRWLRMRVFLPCIVVIALYNMYWEYSLFIFGFLLAEVYVSILSTSENSTSSGVSDTASLPIYSKERRYSYASEILKKTGLVVLFILSLYLCSYPEVSPQPDSTTGFTFLEALTPPRYTEDTWHRFWLTLGAYLLVFSIMMLPKIHTILCSKLFQYLGRISFSLYLVHGTIVRSLGYALVHWGWRQMGVSALWENDSLPDNVKDLEARRIVMVFLGFVGIIPVTIWSADIFWRVVDMPSVRFVRWLESKLVRL</sequence>
<proteinExistence type="predicted"/>
<keyword evidence="1" id="KW-0472">Membrane</keyword>
<dbReference type="PANTHER" id="PTHR23028:SF134">
    <property type="entry name" value="PUTATIVE (AFU_ORTHOLOGUE AFUA_4G08520)-RELATED"/>
    <property type="match status" value="1"/>
</dbReference>
<dbReference type="InterPro" id="IPR002656">
    <property type="entry name" value="Acyl_transf_3_dom"/>
</dbReference>
<comment type="caution">
    <text evidence="3">The sequence shown here is derived from an EMBL/GenBank/DDBJ whole genome shotgun (WGS) entry which is preliminary data.</text>
</comment>
<feature type="transmembrane region" description="Helical" evidence="1">
    <location>
        <begin position="275"/>
        <end position="294"/>
    </location>
</feature>
<feature type="transmembrane region" description="Helical" evidence="1">
    <location>
        <begin position="45"/>
        <end position="68"/>
    </location>
</feature>
<feature type="transmembrane region" description="Helical" evidence="1">
    <location>
        <begin position="362"/>
        <end position="384"/>
    </location>
</feature>